<gene>
    <name evidence="1" type="ORF">FHX37_2164</name>
</gene>
<dbReference type="Proteomes" id="UP000317422">
    <property type="component" value="Unassembled WGS sequence"/>
</dbReference>
<protein>
    <submittedName>
        <fullName evidence="1">Uncharacterized protein</fullName>
    </submittedName>
</protein>
<evidence type="ECO:0000313" key="1">
    <source>
        <dbReference type="EMBL" id="TQN32214.1"/>
    </source>
</evidence>
<reference evidence="1 2" key="1">
    <citation type="submission" date="2019-06" db="EMBL/GenBank/DDBJ databases">
        <title>Sequencing the genomes of 1000 actinobacteria strains.</title>
        <authorList>
            <person name="Klenk H.-P."/>
        </authorList>
    </citation>
    <scope>NUCLEOTIDE SEQUENCE [LARGE SCALE GENOMIC DNA]</scope>
    <source>
        <strain evidence="1 2">DSM 45015</strain>
    </source>
</reference>
<organism evidence="1 2">
    <name type="scientific">Haloactinospora alba</name>
    <dbReference type="NCBI Taxonomy" id="405555"/>
    <lineage>
        <taxon>Bacteria</taxon>
        <taxon>Bacillati</taxon>
        <taxon>Actinomycetota</taxon>
        <taxon>Actinomycetes</taxon>
        <taxon>Streptosporangiales</taxon>
        <taxon>Nocardiopsidaceae</taxon>
        <taxon>Haloactinospora</taxon>
    </lineage>
</organism>
<proteinExistence type="predicted"/>
<comment type="caution">
    <text evidence="1">The sequence shown here is derived from an EMBL/GenBank/DDBJ whole genome shotgun (WGS) entry which is preliminary data.</text>
</comment>
<dbReference type="OrthoDB" id="3435606at2"/>
<sequence length="363" mass="39646">MDLAFVNGPIQNGLFTFRSAPGKAVGLLAAEALNDLLENPVARHLWNCATLANDLRYRTVRGTLAREAFESDGIRDKYSGSAWEYAAVSTTTDADPEVRILALELISERLSTGDLVISPEDVHVCAVCGHMVGAAAPYMCAACGSGRFRDEKQWHLILTRPTGWPVLDHAEVYGTGRVRHLKTNAAHAPERLVLSRTRGHGIGLDGLGLPGLVLDPRAAVHVTTLAEGRRLGAKRIVMTATPTAIANIAAYGSPFRECAETRLLYGPHCRLPSPAVQLADVSSEDRLRFLFRRWFLPIAALGNTTDIPNTQIPALFAYFRRAYLRSGKTAEDGTGSLQMAIKAGEHRWVMDKEQLAEAVRTLR</sequence>
<dbReference type="EMBL" id="VFQC01000001">
    <property type="protein sequence ID" value="TQN32214.1"/>
    <property type="molecule type" value="Genomic_DNA"/>
</dbReference>
<dbReference type="AlphaFoldDB" id="A0A543NK94"/>
<accession>A0A543NK94</accession>
<keyword evidence="2" id="KW-1185">Reference proteome</keyword>
<evidence type="ECO:0000313" key="2">
    <source>
        <dbReference type="Proteomes" id="UP000317422"/>
    </source>
</evidence>
<name>A0A543NK94_9ACTN</name>
<dbReference type="RefSeq" id="WP_141923744.1">
    <property type="nucleotide sequence ID" value="NZ_VFQC01000001.1"/>
</dbReference>